<comment type="caution">
    <text evidence="13">The sequence shown here is derived from an EMBL/GenBank/DDBJ whole genome shotgun (WGS) entry which is preliminary data.</text>
</comment>
<comment type="catalytic activity">
    <reaction evidence="8 9 10">
        <text>tRNA(Lys) + L-lysine + ATP = L-lysyl-tRNA(Lys) + AMP + diphosphate</text>
        <dbReference type="Rhea" id="RHEA:20792"/>
        <dbReference type="Rhea" id="RHEA-COMP:9696"/>
        <dbReference type="Rhea" id="RHEA-COMP:9697"/>
        <dbReference type="ChEBI" id="CHEBI:30616"/>
        <dbReference type="ChEBI" id="CHEBI:32551"/>
        <dbReference type="ChEBI" id="CHEBI:33019"/>
        <dbReference type="ChEBI" id="CHEBI:78442"/>
        <dbReference type="ChEBI" id="CHEBI:78529"/>
        <dbReference type="ChEBI" id="CHEBI:456215"/>
        <dbReference type="EC" id="6.1.1.6"/>
    </reaction>
</comment>
<feature type="domain" description="Aminoacyl-transfer RNA synthetases class-II family profile" evidence="12">
    <location>
        <begin position="184"/>
        <end position="503"/>
    </location>
</feature>
<dbReference type="InterPro" id="IPR045864">
    <property type="entry name" value="aa-tRNA-synth_II/BPL/LPL"/>
</dbReference>
<comment type="subunit">
    <text evidence="9">Homodimer.</text>
</comment>
<keyword evidence="9" id="KW-0648">Protein biosynthesis</keyword>
<evidence type="ECO:0000256" key="3">
    <source>
        <dbReference type="ARBA" id="ARBA00022598"/>
    </source>
</evidence>
<evidence type="ECO:0000256" key="11">
    <source>
        <dbReference type="SAM" id="MobiDB-lite"/>
    </source>
</evidence>
<evidence type="ECO:0000256" key="8">
    <source>
        <dbReference type="ARBA" id="ARBA00048573"/>
    </source>
</evidence>
<sequence>MSSDNANNQDPAESGDEHRLIAARRDKLTAWRETGGAFPNDFRPANQAGPLAEAFGEADDEALEAAEPVTVAGRLMAKRVMGKASFAQLQDGSGRIQLFVQRDAIGEEAYRAFKAMDVGDILGASGQLMRTRTGELSIRVDELRLLTKSLRPLPEKWHGLSDTEARYRQRYLDLIMHPESRAVFTLRSRLMRQVRRYFDDAGFAEVETPMLQAIPGGAAARPFVTHYNALDHDFYLRIAPELFLKRLVVGGMDRVYELNRNFRNEGVSTRHNPEFTMLEFYQAYADHEDLMRLIEGLIERLAVELLGGAQIEYQGEAINLAGPYRRLPLAEAIVEFNPDIQRADLDDDGRLDHLCRDHGITPESGWGRGKRQTELFEKTVEHRLHEPTFITDYPAEVSPLARRRDDAPELTERFELFIGGREVANGFSELNDPEDQAERLRAQAGAKDAGDDEAMYYDADYVEALEYGLPPTAGAGIGIDRLVMFLADRAAIRDVLLFPQLRPRQST</sequence>
<dbReference type="Pfam" id="PF01336">
    <property type="entry name" value="tRNA_anti-codon"/>
    <property type="match status" value="1"/>
</dbReference>
<dbReference type="Proteomes" id="UP001251857">
    <property type="component" value="Unassembled WGS sequence"/>
</dbReference>
<evidence type="ECO:0000313" key="13">
    <source>
        <dbReference type="EMBL" id="MDT0635842.1"/>
    </source>
</evidence>
<feature type="binding site" evidence="9">
    <location>
        <position position="422"/>
    </location>
    <ligand>
        <name>Mg(2+)</name>
        <dbReference type="ChEBI" id="CHEBI:18420"/>
        <label>2</label>
    </ligand>
</feature>
<dbReference type="InterPro" id="IPR004365">
    <property type="entry name" value="NA-bd_OB_tRNA"/>
</dbReference>
<comment type="subcellular location">
    <subcellularLocation>
        <location evidence="9">Cytoplasm</location>
    </subcellularLocation>
</comment>
<keyword evidence="5 9" id="KW-0547">Nucleotide-binding</keyword>
<dbReference type="NCBIfam" id="NF001756">
    <property type="entry name" value="PRK00484.1"/>
    <property type="match status" value="1"/>
</dbReference>
<keyword evidence="7 9" id="KW-0030">Aminoacyl-tRNA synthetase</keyword>
<dbReference type="CDD" id="cd04322">
    <property type="entry name" value="LysRS_N"/>
    <property type="match status" value="1"/>
</dbReference>
<feature type="binding site" evidence="9">
    <location>
        <position position="422"/>
    </location>
    <ligand>
        <name>Mg(2+)</name>
        <dbReference type="ChEBI" id="CHEBI:18420"/>
        <label>1</label>
    </ligand>
</feature>
<dbReference type="Pfam" id="PF00152">
    <property type="entry name" value="tRNA-synt_2"/>
    <property type="match status" value="1"/>
</dbReference>
<evidence type="ECO:0000259" key="12">
    <source>
        <dbReference type="PROSITE" id="PS50862"/>
    </source>
</evidence>
<keyword evidence="14" id="KW-1185">Reference proteome</keyword>
<accession>A0ABU3C2T1</accession>
<dbReference type="RefSeq" id="WP_311653741.1">
    <property type="nucleotide sequence ID" value="NZ_JAVRIB010000014.1"/>
</dbReference>
<dbReference type="PROSITE" id="PS50862">
    <property type="entry name" value="AA_TRNA_LIGASE_II"/>
    <property type="match status" value="1"/>
</dbReference>
<dbReference type="EC" id="6.1.1.6" evidence="9"/>
<keyword evidence="2 9" id="KW-0963">Cytoplasm</keyword>
<keyword evidence="4 9" id="KW-0479">Metal-binding</keyword>
<evidence type="ECO:0000256" key="4">
    <source>
        <dbReference type="ARBA" id="ARBA00022723"/>
    </source>
</evidence>
<dbReference type="InterPro" id="IPR018149">
    <property type="entry name" value="Lys-tRNA-synth_II_C"/>
</dbReference>
<keyword evidence="3 9" id="KW-0436">Ligase</keyword>
<dbReference type="InterPro" id="IPR012340">
    <property type="entry name" value="NA-bd_OB-fold"/>
</dbReference>
<dbReference type="HAMAP" id="MF_00252">
    <property type="entry name" value="Lys_tRNA_synth_class2"/>
    <property type="match status" value="1"/>
</dbReference>
<gene>
    <name evidence="9 13" type="primary">lysS</name>
    <name evidence="13" type="ORF">RM532_12880</name>
</gene>
<dbReference type="PANTHER" id="PTHR42918:SF15">
    <property type="entry name" value="LYSINE--TRNA LIGASE, CHLOROPLASTIC_MITOCHONDRIAL"/>
    <property type="match status" value="1"/>
</dbReference>
<evidence type="ECO:0000256" key="10">
    <source>
        <dbReference type="RuleBase" id="RU000336"/>
    </source>
</evidence>
<proteinExistence type="inferred from homology"/>
<dbReference type="InterPro" id="IPR002313">
    <property type="entry name" value="Lys-tRNA-ligase_II"/>
</dbReference>
<evidence type="ECO:0000256" key="2">
    <source>
        <dbReference type="ARBA" id="ARBA00022490"/>
    </source>
</evidence>
<evidence type="ECO:0000256" key="1">
    <source>
        <dbReference type="ARBA" id="ARBA00008226"/>
    </source>
</evidence>
<dbReference type="CDD" id="cd00775">
    <property type="entry name" value="LysRS_core"/>
    <property type="match status" value="1"/>
</dbReference>
<protein>
    <recommendedName>
        <fullName evidence="9">Lysine--tRNA ligase</fullName>
        <ecNumber evidence="9">6.1.1.6</ecNumber>
    </recommendedName>
    <alternativeName>
        <fullName evidence="9">Lysyl-tRNA synthetase</fullName>
        <shortName evidence="9">LysRS</shortName>
    </alternativeName>
</protein>
<evidence type="ECO:0000313" key="14">
    <source>
        <dbReference type="Proteomes" id="UP001251857"/>
    </source>
</evidence>
<dbReference type="InterPro" id="IPR006195">
    <property type="entry name" value="aa-tRNA-synth_II"/>
</dbReference>
<feature type="compositionally biased region" description="Polar residues" evidence="11">
    <location>
        <begin position="1"/>
        <end position="11"/>
    </location>
</feature>
<dbReference type="PANTHER" id="PTHR42918">
    <property type="entry name" value="LYSYL-TRNA SYNTHETASE"/>
    <property type="match status" value="1"/>
</dbReference>
<organism evidence="13 14">
    <name type="scientific">Spectribacter hydrogenoxidans</name>
    <dbReference type="NCBI Taxonomy" id="3075608"/>
    <lineage>
        <taxon>Bacteria</taxon>
        <taxon>Pseudomonadati</taxon>
        <taxon>Pseudomonadota</taxon>
        <taxon>Gammaproteobacteria</taxon>
        <taxon>Salinisphaerales</taxon>
        <taxon>Salinisphaeraceae</taxon>
        <taxon>Spectribacter</taxon>
    </lineage>
</organism>
<feature type="binding site" evidence="9">
    <location>
        <position position="415"/>
    </location>
    <ligand>
        <name>Mg(2+)</name>
        <dbReference type="ChEBI" id="CHEBI:18420"/>
        <label>1</label>
    </ligand>
</feature>
<dbReference type="GO" id="GO:0004824">
    <property type="term" value="F:lysine-tRNA ligase activity"/>
    <property type="evidence" value="ECO:0007669"/>
    <property type="project" value="UniProtKB-EC"/>
</dbReference>
<feature type="compositionally biased region" description="Basic and acidic residues" evidence="11">
    <location>
        <begin position="15"/>
        <end position="26"/>
    </location>
</feature>
<dbReference type="EMBL" id="JAVRIB010000014">
    <property type="protein sequence ID" value="MDT0635842.1"/>
    <property type="molecule type" value="Genomic_DNA"/>
</dbReference>
<dbReference type="NCBIfam" id="TIGR00499">
    <property type="entry name" value="lysS_bact"/>
    <property type="match status" value="1"/>
</dbReference>
<dbReference type="Gene3D" id="3.30.930.10">
    <property type="entry name" value="Bira Bifunctional Protein, Domain 2"/>
    <property type="match status" value="1"/>
</dbReference>
<reference evidence="13 14" key="1">
    <citation type="submission" date="2023-09" db="EMBL/GenBank/DDBJ databases">
        <authorList>
            <person name="Rey-Velasco X."/>
        </authorList>
    </citation>
    <scope>NUCLEOTIDE SEQUENCE [LARGE SCALE GENOMIC DNA]</scope>
    <source>
        <strain evidence="13 14">W335</strain>
    </source>
</reference>
<dbReference type="InterPro" id="IPR044136">
    <property type="entry name" value="Lys-tRNA-ligase_II_N"/>
</dbReference>
<dbReference type="SUPFAM" id="SSF55681">
    <property type="entry name" value="Class II aaRS and biotin synthetases"/>
    <property type="match status" value="1"/>
</dbReference>
<dbReference type="InterPro" id="IPR004364">
    <property type="entry name" value="Aa-tRNA-synt_II"/>
</dbReference>
<comment type="similarity">
    <text evidence="1 9">Belongs to the class-II aminoacyl-tRNA synthetase family.</text>
</comment>
<evidence type="ECO:0000256" key="6">
    <source>
        <dbReference type="ARBA" id="ARBA00022840"/>
    </source>
</evidence>
<dbReference type="SUPFAM" id="SSF50249">
    <property type="entry name" value="Nucleic acid-binding proteins"/>
    <property type="match status" value="1"/>
</dbReference>
<evidence type="ECO:0000256" key="7">
    <source>
        <dbReference type="ARBA" id="ARBA00023146"/>
    </source>
</evidence>
<feature type="region of interest" description="Disordered" evidence="11">
    <location>
        <begin position="1"/>
        <end position="26"/>
    </location>
</feature>
<dbReference type="PRINTS" id="PR00982">
    <property type="entry name" value="TRNASYNTHLYS"/>
</dbReference>
<keyword evidence="9 10" id="KW-0460">Magnesium</keyword>
<dbReference type="Gene3D" id="2.40.50.140">
    <property type="entry name" value="Nucleic acid-binding proteins"/>
    <property type="match status" value="1"/>
</dbReference>
<name>A0ABU3C2T1_9GAMM</name>
<keyword evidence="6 9" id="KW-0067">ATP-binding</keyword>
<evidence type="ECO:0000256" key="9">
    <source>
        <dbReference type="HAMAP-Rule" id="MF_00252"/>
    </source>
</evidence>
<evidence type="ECO:0000256" key="5">
    <source>
        <dbReference type="ARBA" id="ARBA00022741"/>
    </source>
</evidence>
<comment type="cofactor">
    <cofactor evidence="9 10">
        <name>Mg(2+)</name>
        <dbReference type="ChEBI" id="CHEBI:18420"/>
    </cofactor>
    <text evidence="9 10">Binds 3 Mg(2+) ions per subunit.</text>
</comment>